<dbReference type="PROSITE" id="PS51186">
    <property type="entry name" value="GNAT"/>
    <property type="match status" value="1"/>
</dbReference>
<dbReference type="SUPFAM" id="SSF55729">
    <property type="entry name" value="Acyl-CoA N-acyltransferases (Nat)"/>
    <property type="match status" value="1"/>
</dbReference>
<dbReference type="InterPro" id="IPR050832">
    <property type="entry name" value="Bact_Acetyltransf"/>
</dbReference>
<keyword evidence="5" id="KW-1185">Reference proteome</keyword>
<dbReference type="PANTHER" id="PTHR43877:SF1">
    <property type="entry name" value="ACETYLTRANSFERASE"/>
    <property type="match status" value="1"/>
</dbReference>
<name>A0ABY4VCB8_9GAMM</name>
<dbReference type="InterPro" id="IPR000182">
    <property type="entry name" value="GNAT_dom"/>
</dbReference>
<evidence type="ECO:0000313" key="4">
    <source>
        <dbReference type="EMBL" id="USD21901.1"/>
    </source>
</evidence>
<feature type="domain" description="N-acetyltransferase" evidence="3">
    <location>
        <begin position="1"/>
        <end position="170"/>
    </location>
</feature>
<dbReference type="Gene3D" id="3.40.630.30">
    <property type="match status" value="1"/>
</dbReference>
<evidence type="ECO:0000313" key="5">
    <source>
        <dbReference type="Proteomes" id="UP001055658"/>
    </source>
</evidence>
<dbReference type="Proteomes" id="UP001055658">
    <property type="component" value="Chromosome"/>
</dbReference>
<organism evidence="4 5">
    <name type="scientific">Microbulbifer variabilis</name>
    <dbReference type="NCBI Taxonomy" id="266805"/>
    <lineage>
        <taxon>Bacteria</taxon>
        <taxon>Pseudomonadati</taxon>
        <taxon>Pseudomonadota</taxon>
        <taxon>Gammaproteobacteria</taxon>
        <taxon>Cellvibrionales</taxon>
        <taxon>Microbulbiferaceae</taxon>
        <taxon>Microbulbifer</taxon>
    </lineage>
</organism>
<dbReference type="CDD" id="cd04301">
    <property type="entry name" value="NAT_SF"/>
    <property type="match status" value="1"/>
</dbReference>
<gene>
    <name evidence="4" type="ORF">MJO52_01805</name>
</gene>
<dbReference type="InterPro" id="IPR016181">
    <property type="entry name" value="Acyl_CoA_acyltransferase"/>
</dbReference>
<dbReference type="RefSeq" id="WP_252084295.1">
    <property type="nucleotide sequence ID" value="NZ_CP092418.1"/>
</dbReference>
<keyword evidence="1" id="KW-0808">Transferase</keyword>
<proteinExistence type="predicted"/>
<evidence type="ECO:0000259" key="3">
    <source>
        <dbReference type="PROSITE" id="PS51186"/>
    </source>
</evidence>
<sequence>MKIRKASKHDVPTIANIHSVSWQENYRSVLSKQYLEDRVPMERMRLWKDRFEHPKSNQQVFLAEVEGNIAGFICLYMDNHPDWGTHLDNLHVRKGYHSMGVGKALFIEGARRAYQQAPHRGMCLLVNQDNIKAQSFYQKLGGRQVQESIWHAPDGSKVPTYWYIWEQLNELVDLDQ</sequence>
<evidence type="ECO:0000256" key="2">
    <source>
        <dbReference type="ARBA" id="ARBA00023315"/>
    </source>
</evidence>
<reference evidence="4" key="1">
    <citation type="submission" date="2022-02" db="EMBL/GenBank/DDBJ databases">
        <title>Coral-associated bacteria.</title>
        <authorList>
            <person name="Tang K."/>
            <person name="Wang X."/>
        </authorList>
    </citation>
    <scope>NUCLEOTIDE SEQUENCE</scope>
    <source>
        <strain evidence="4">SCSIO 43006</strain>
    </source>
</reference>
<accession>A0ABY4VCB8</accession>
<protein>
    <submittedName>
        <fullName evidence="4">GNAT family N-acetyltransferase</fullName>
    </submittedName>
</protein>
<dbReference type="EMBL" id="CP092418">
    <property type="protein sequence ID" value="USD21901.1"/>
    <property type="molecule type" value="Genomic_DNA"/>
</dbReference>
<dbReference type="PANTHER" id="PTHR43877">
    <property type="entry name" value="AMINOALKYLPHOSPHONATE N-ACETYLTRANSFERASE-RELATED-RELATED"/>
    <property type="match status" value="1"/>
</dbReference>
<evidence type="ECO:0000256" key="1">
    <source>
        <dbReference type="ARBA" id="ARBA00022679"/>
    </source>
</evidence>
<dbReference type="Pfam" id="PF00583">
    <property type="entry name" value="Acetyltransf_1"/>
    <property type="match status" value="1"/>
</dbReference>
<keyword evidence="2" id="KW-0012">Acyltransferase</keyword>